<evidence type="ECO:0000313" key="2">
    <source>
        <dbReference type="EMBL" id="MFC4502151.1"/>
    </source>
</evidence>
<organism evidence="2 3">
    <name type="scientific">Streptomyces vulcanius</name>
    <dbReference type="NCBI Taxonomy" id="1441876"/>
    <lineage>
        <taxon>Bacteria</taxon>
        <taxon>Bacillati</taxon>
        <taxon>Actinomycetota</taxon>
        <taxon>Actinomycetes</taxon>
        <taxon>Kitasatosporales</taxon>
        <taxon>Streptomycetaceae</taxon>
        <taxon>Streptomyces</taxon>
    </lineage>
</organism>
<protein>
    <submittedName>
        <fullName evidence="2">DUF6879 family protein</fullName>
    </submittedName>
</protein>
<evidence type="ECO:0000313" key="3">
    <source>
        <dbReference type="Proteomes" id="UP001595839"/>
    </source>
</evidence>
<accession>A0ABV9AXE5</accession>
<comment type="caution">
    <text evidence="2">The sequence shown here is derived from an EMBL/GenBank/DDBJ whole genome shotgun (WGS) entry which is preliminary data.</text>
</comment>
<reference evidence="3" key="1">
    <citation type="journal article" date="2019" name="Int. J. Syst. Evol. Microbiol.">
        <title>The Global Catalogue of Microorganisms (GCM) 10K type strain sequencing project: providing services to taxonomists for standard genome sequencing and annotation.</title>
        <authorList>
            <consortium name="The Broad Institute Genomics Platform"/>
            <consortium name="The Broad Institute Genome Sequencing Center for Infectious Disease"/>
            <person name="Wu L."/>
            <person name="Ma J."/>
        </authorList>
    </citation>
    <scope>NUCLEOTIDE SEQUENCE [LARGE SCALE GENOMIC DNA]</scope>
    <source>
        <strain evidence="3">CGMCC 4.7177</strain>
    </source>
</reference>
<dbReference type="EMBL" id="JBHSFK010000013">
    <property type="protein sequence ID" value="MFC4502151.1"/>
    <property type="molecule type" value="Genomic_DNA"/>
</dbReference>
<dbReference type="InterPro" id="IPR049244">
    <property type="entry name" value="DUF6879"/>
</dbReference>
<dbReference type="Proteomes" id="UP001595839">
    <property type="component" value="Unassembled WGS sequence"/>
</dbReference>
<feature type="domain" description="DUF6879" evidence="1">
    <location>
        <begin position="79"/>
        <end position="242"/>
    </location>
</feature>
<keyword evidence="3" id="KW-1185">Reference proteome</keyword>
<sequence>MARRLRFNGTGSGEGGCPAVHEDLDSGEVIVQGRPITDPDDLRQLQYFDPEREVAVVVPRNTLVDFGPRDETPRIVDLDAFGKLFENFRHTARRIETRRRYASDEADKTYTQFVRGERPTWDMDTPWCHTIRRQVAEGARIERVRIVDHPATVGQRYLLAYAEKNTALGEKIHNLSREDAKRLALPEEDFWVFDSRLVAQLVFDQADNLFGAELITEPAAVNRYLQAWDAAWHYAVPYEQFAVLVATEE</sequence>
<evidence type="ECO:0000259" key="1">
    <source>
        <dbReference type="Pfam" id="PF21806"/>
    </source>
</evidence>
<proteinExistence type="predicted"/>
<dbReference type="RefSeq" id="WP_381174689.1">
    <property type="nucleotide sequence ID" value="NZ_JBHSFK010000013.1"/>
</dbReference>
<gene>
    <name evidence="2" type="ORF">ACFPIH_21900</name>
</gene>
<dbReference type="Pfam" id="PF21806">
    <property type="entry name" value="DUF6879"/>
    <property type="match status" value="1"/>
</dbReference>
<name>A0ABV9AXE5_9ACTN</name>